<evidence type="ECO:0000256" key="2">
    <source>
        <dbReference type="ARBA" id="ARBA00008335"/>
    </source>
</evidence>
<evidence type="ECO:0000256" key="9">
    <source>
        <dbReference type="ARBA" id="ARBA00023136"/>
    </source>
</evidence>
<dbReference type="InterPro" id="IPR011701">
    <property type="entry name" value="MFS"/>
</dbReference>
<dbReference type="FunFam" id="3.90.1150.210:FF:000003">
    <property type="entry name" value="F-actin-capping protein subunit alpha"/>
    <property type="match status" value="1"/>
</dbReference>
<dbReference type="EMBL" id="AZHB01000016">
    <property type="protein sequence ID" value="OAA59505.1"/>
    <property type="molecule type" value="Genomic_DNA"/>
</dbReference>
<dbReference type="PANTHER" id="PTHR23501:SF84">
    <property type="entry name" value="VACUOLAR MEMBRANE AMINO ACID UPTAKE TRANSPORTER FNX2"/>
    <property type="match status" value="1"/>
</dbReference>
<dbReference type="Proteomes" id="UP000076744">
    <property type="component" value="Unassembled WGS sequence"/>
</dbReference>
<feature type="transmembrane region" description="Helical" evidence="12">
    <location>
        <begin position="209"/>
        <end position="228"/>
    </location>
</feature>
<dbReference type="GO" id="GO:0003779">
    <property type="term" value="F:actin binding"/>
    <property type="evidence" value="ECO:0007669"/>
    <property type="project" value="UniProtKB-KW"/>
</dbReference>
<dbReference type="PRINTS" id="PR00191">
    <property type="entry name" value="FACTINCAPA"/>
</dbReference>
<evidence type="ECO:0000313" key="14">
    <source>
        <dbReference type="EMBL" id="OAA59505.1"/>
    </source>
</evidence>
<dbReference type="InterPro" id="IPR002189">
    <property type="entry name" value="CapZ_alpha"/>
</dbReference>
<comment type="caution">
    <text evidence="14">The sequence shown here is derived from an EMBL/GenBank/DDBJ whole genome shotgun (WGS) entry which is preliminary data.</text>
</comment>
<evidence type="ECO:0000256" key="8">
    <source>
        <dbReference type="ARBA" id="ARBA00022989"/>
    </source>
</evidence>
<dbReference type="Gene3D" id="1.20.1250.20">
    <property type="entry name" value="MFS general substrate transporter like domains"/>
    <property type="match status" value="1"/>
</dbReference>
<keyword evidence="8 12" id="KW-1133">Transmembrane helix</keyword>
<feature type="transmembrane region" description="Helical" evidence="12">
    <location>
        <begin position="90"/>
        <end position="110"/>
    </location>
</feature>
<feature type="transmembrane region" description="Helical" evidence="12">
    <location>
        <begin position="449"/>
        <end position="467"/>
    </location>
</feature>
<keyword evidence="15" id="KW-1185">Reference proteome</keyword>
<dbReference type="GeneID" id="30022732"/>
<dbReference type="FunFam" id="1.20.1720.10:FF:000013">
    <property type="entry name" value="Related to multidrug resistance proteins"/>
    <property type="match status" value="1"/>
</dbReference>
<feature type="transmembrane region" description="Helical" evidence="12">
    <location>
        <begin position="53"/>
        <end position="78"/>
    </location>
</feature>
<keyword evidence="10" id="KW-0009">Actin-binding</keyword>
<dbReference type="GO" id="GO:0046943">
    <property type="term" value="F:carboxylic acid transmembrane transporter activity"/>
    <property type="evidence" value="ECO:0007669"/>
    <property type="project" value="UniProtKB-ARBA"/>
</dbReference>
<dbReference type="Pfam" id="PF07690">
    <property type="entry name" value="MFS_1"/>
    <property type="match status" value="1"/>
</dbReference>
<dbReference type="GO" id="GO:0008290">
    <property type="term" value="C:F-actin capping protein complex"/>
    <property type="evidence" value="ECO:0007669"/>
    <property type="project" value="InterPro"/>
</dbReference>
<dbReference type="InterPro" id="IPR042489">
    <property type="entry name" value="CapZ_alpha_1"/>
</dbReference>
<dbReference type="Gene3D" id="3.30.1140.60">
    <property type="entry name" value="F-actin capping protein, alpha subunit"/>
    <property type="match status" value="1"/>
</dbReference>
<dbReference type="PANTHER" id="PTHR23501">
    <property type="entry name" value="MAJOR FACILITATOR SUPERFAMILY"/>
    <property type="match status" value="1"/>
</dbReference>
<evidence type="ECO:0000256" key="5">
    <source>
        <dbReference type="ARBA" id="ARBA00022448"/>
    </source>
</evidence>
<dbReference type="PROSITE" id="PS00748">
    <property type="entry name" value="F_ACTIN_CAPPING_A_1"/>
    <property type="match status" value="1"/>
</dbReference>
<proteinExistence type="inferred from homology"/>
<dbReference type="InterPro" id="IPR017865">
    <property type="entry name" value="F-actin_cap_asu_CS"/>
</dbReference>
<dbReference type="InterPro" id="IPR036259">
    <property type="entry name" value="MFS_trans_sf"/>
</dbReference>
<dbReference type="AlphaFoldDB" id="A0A167SD06"/>
<evidence type="ECO:0000256" key="12">
    <source>
        <dbReference type="SAM" id="Phobius"/>
    </source>
</evidence>
<feature type="transmembrane region" description="Helical" evidence="12">
    <location>
        <begin position="353"/>
        <end position="374"/>
    </location>
</feature>
<dbReference type="GO" id="GO:0000329">
    <property type="term" value="C:fungal-type vacuole membrane"/>
    <property type="evidence" value="ECO:0007669"/>
    <property type="project" value="TreeGrafter"/>
</dbReference>
<keyword evidence="5" id="KW-0813">Transport</keyword>
<dbReference type="Gene3D" id="1.20.1720.10">
    <property type="entry name" value="Multidrug resistance protein D"/>
    <property type="match status" value="1"/>
</dbReference>
<dbReference type="PROSITE" id="PS00749">
    <property type="entry name" value="F_ACTIN_CAPPING_A_2"/>
    <property type="match status" value="1"/>
</dbReference>
<comment type="similarity">
    <text evidence="3">Belongs to the F-actin-capping protein alpha subunit family.</text>
</comment>
<protein>
    <recommendedName>
        <fullName evidence="4">F-actin-capping protein subunit alpha</fullName>
    </recommendedName>
</protein>
<feature type="transmembrane region" description="Helical" evidence="12">
    <location>
        <begin position="415"/>
        <end position="437"/>
    </location>
</feature>
<accession>A0A167SD06</accession>
<evidence type="ECO:0000256" key="6">
    <source>
        <dbReference type="ARBA" id="ARBA00022467"/>
    </source>
</evidence>
<feature type="transmembrane region" description="Helical" evidence="12">
    <location>
        <begin position="277"/>
        <end position="295"/>
    </location>
</feature>
<dbReference type="Pfam" id="PF01267">
    <property type="entry name" value="F-actin_cap_A"/>
    <property type="match status" value="1"/>
</dbReference>
<name>A0A167SD06_CORFA</name>
<evidence type="ECO:0000256" key="4">
    <source>
        <dbReference type="ARBA" id="ARBA00014038"/>
    </source>
</evidence>
<gene>
    <name evidence="14" type="ORF">ISF_06440</name>
</gene>
<feature type="transmembrane region" description="Helical" evidence="12">
    <location>
        <begin position="122"/>
        <end position="139"/>
    </location>
</feature>
<keyword evidence="9 12" id="KW-0472">Membrane</keyword>
<evidence type="ECO:0000256" key="7">
    <source>
        <dbReference type="ARBA" id="ARBA00022692"/>
    </source>
</evidence>
<sequence length="762" mass="81690">MAKSDRSETSPLLAPWDAALVNDPEANSIAQNEAGHGALNGDVDGVRDLGNRIYVLLPAVAIGLLLSAVDQLITLASYTKMGNDLNALDSVSWIATSYFLTLTSCQPLYGKLSDIFGRKECLLFAYVVFGLGCLGCGLAQSMVQLCVARGVAGIGGGGMTAVVSILVSDIVPLCDRGVWQGYINVVFATGTATGAPLGGILADSIGWRWSFIGQVPLCIVAALIVYLALDLPPPSTDHVLDKMRRVDFLGALTLASAVFSVLFGLDAGARRGWTHRTTLLSLGVATPVLLAVFLYVEARVAAHPFVPGRIVLSRSLFACYMANFFSMAAQMGAFFFLPLYLQAVHGFGAAASGALLVPGMVAGVAASISGGWVIKRTGKFYWVTVGGFGLLFAALPVLAAGLWRRDVLLEETGYVLCLIGAYSSITTSLVALLANAAVQDTAVVVACSYLFRSLGSSIGISICSAVLQQVLRGELGRRLVGDDAREIEERVRQNIDYIRELTPEVAEMLADVVADIKILTASTPNLLSQLGPAFQKYNEEQLITVKLPGSSQSVLVSEHNRLDDGRYYDVESSSSFEFDHTTQKASAVQSHTVEGTQADLTKSTLKSLGAYILEHFPNATYGVYPVESDSKVTIIIVANKYSPNNFWNGRWRSVYTYDPSSGSLEGTIKVDVHYYEDGNVRLQTNKPVSVSIPSGTGASIAKEISSTEKKYQEELNKGFVSLSEGAFKGLRRQLPVTRQKIEWDKVTGYRLGQDIGGGSSKR</sequence>
<evidence type="ECO:0000256" key="1">
    <source>
        <dbReference type="ARBA" id="ARBA00004127"/>
    </source>
</evidence>
<dbReference type="RefSeq" id="XP_018703021.1">
    <property type="nucleotide sequence ID" value="XM_018850044.1"/>
</dbReference>
<feature type="domain" description="Major facilitator superfamily (MFS) profile" evidence="13">
    <location>
        <begin position="56"/>
        <end position="525"/>
    </location>
</feature>
<dbReference type="SUPFAM" id="SSF90096">
    <property type="entry name" value="Subunits of heterodimeric actin filament capping protein Capz"/>
    <property type="match status" value="1"/>
</dbReference>
<comment type="subcellular location">
    <subcellularLocation>
        <location evidence="1">Endomembrane system</location>
        <topology evidence="1">Multi-pass membrane protein</topology>
    </subcellularLocation>
</comment>
<dbReference type="Gene3D" id="3.90.1150.210">
    <property type="entry name" value="F-actin capping protein, beta subunit"/>
    <property type="match status" value="1"/>
</dbReference>
<evidence type="ECO:0000259" key="13">
    <source>
        <dbReference type="PROSITE" id="PS50850"/>
    </source>
</evidence>
<dbReference type="GO" id="GO:0015174">
    <property type="term" value="F:basic amino acid transmembrane transporter activity"/>
    <property type="evidence" value="ECO:0007669"/>
    <property type="project" value="TreeGrafter"/>
</dbReference>
<dbReference type="InterPro" id="IPR042276">
    <property type="entry name" value="CapZ_alpha/beta_2"/>
</dbReference>
<organism evidence="14 15">
    <name type="scientific">Cordyceps fumosorosea (strain ARSEF 2679)</name>
    <name type="common">Isaria fumosorosea</name>
    <dbReference type="NCBI Taxonomy" id="1081104"/>
    <lineage>
        <taxon>Eukaryota</taxon>
        <taxon>Fungi</taxon>
        <taxon>Dikarya</taxon>
        <taxon>Ascomycota</taxon>
        <taxon>Pezizomycotina</taxon>
        <taxon>Sordariomycetes</taxon>
        <taxon>Hypocreomycetidae</taxon>
        <taxon>Hypocreales</taxon>
        <taxon>Cordycipitaceae</taxon>
        <taxon>Cordyceps</taxon>
    </lineage>
</organism>
<evidence type="ECO:0000256" key="10">
    <source>
        <dbReference type="ARBA" id="ARBA00023203"/>
    </source>
</evidence>
<dbReference type="GO" id="GO:0012505">
    <property type="term" value="C:endomembrane system"/>
    <property type="evidence" value="ECO:0007669"/>
    <property type="project" value="UniProtKB-SubCell"/>
</dbReference>
<feature type="transmembrane region" description="Helical" evidence="12">
    <location>
        <begin position="179"/>
        <end position="202"/>
    </location>
</feature>
<feature type="transmembrane region" description="Helical" evidence="12">
    <location>
        <begin position="248"/>
        <end position="265"/>
    </location>
</feature>
<comment type="similarity">
    <text evidence="2">Belongs to the major facilitator superfamily.</text>
</comment>
<dbReference type="OrthoDB" id="6770063at2759"/>
<keyword evidence="7 12" id="KW-0812">Transmembrane</keyword>
<dbReference type="InterPro" id="IPR020846">
    <property type="entry name" value="MFS_dom"/>
</dbReference>
<feature type="transmembrane region" description="Helical" evidence="12">
    <location>
        <begin position="380"/>
        <end position="403"/>
    </location>
</feature>
<feature type="transmembrane region" description="Helical" evidence="12">
    <location>
        <begin position="315"/>
        <end position="341"/>
    </location>
</feature>
<evidence type="ECO:0000313" key="15">
    <source>
        <dbReference type="Proteomes" id="UP000076744"/>
    </source>
</evidence>
<evidence type="ECO:0000256" key="3">
    <source>
        <dbReference type="ARBA" id="ARBA00010479"/>
    </source>
</evidence>
<evidence type="ECO:0000256" key="11">
    <source>
        <dbReference type="ARBA" id="ARBA00025389"/>
    </source>
</evidence>
<dbReference type="GO" id="GO:0051016">
    <property type="term" value="P:barbed-end actin filament capping"/>
    <property type="evidence" value="ECO:0007669"/>
    <property type="project" value="InterPro"/>
</dbReference>
<dbReference type="PROSITE" id="PS50850">
    <property type="entry name" value="MFS"/>
    <property type="match status" value="1"/>
</dbReference>
<feature type="transmembrane region" description="Helical" evidence="12">
    <location>
        <begin position="146"/>
        <end position="167"/>
    </location>
</feature>
<reference evidence="14 15" key="1">
    <citation type="journal article" date="2016" name="Genome Biol. Evol.">
        <title>Divergent and convergent evolution of fungal pathogenicity.</title>
        <authorList>
            <person name="Shang Y."/>
            <person name="Xiao G."/>
            <person name="Zheng P."/>
            <person name="Cen K."/>
            <person name="Zhan S."/>
            <person name="Wang C."/>
        </authorList>
    </citation>
    <scope>NUCLEOTIDE SEQUENCE [LARGE SCALE GENOMIC DNA]</scope>
    <source>
        <strain evidence="14 15">ARSEF 2679</strain>
    </source>
</reference>
<keyword evidence="6" id="KW-0117">Actin capping</keyword>
<dbReference type="SUPFAM" id="SSF103473">
    <property type="entry name" value="MFS general substrate transporter"/>
    <property type="match status" value="1"/>
</dbReference>
<dbReference type="InterPro" id="IPR037282">
    <property type="entry name" value="CapZ_alpha/beta"/>
</dbReference>
<comment type="function">
    <text evidence="11">F-actin-capping proteins bind in a Ca(2+)-independent manner to the fast growing ends of actin filaments (barbed end) thereby blocking the exchange of subunits at these ends. Unlike other capping proteins (such as gelsolin and severin), these proteins do not sever actin filaments.</text>
</comment>